<dbReference type="Proteomes" id="UP000273252">
    <property type="component" value="Unassembled WGS sequence"/>
</dbReference>
<dbReference type="Pfam" id="PF14467">
    <property type="entry name" value="DUF4426"/>
    <property type="match status" value="1"/>
</dbReference>
<evidence type="ECO:0000313" key="4">
    <source>
        <dbReference type="Proteomes" id="UP000273252"/>
    </source>
</evidence>
<protein>
    <submittedName>
        <fullName evidence="3">DUF4426 domain-containing protein</fullName>
    </submittedName>
</protein>
<evidence type="ECO:0000259" key="2">
    <source>
        <dbReference type="Pfam" id="PF14467"/>
    </source>
</evidence>
<dbReference type="EMBL" id="QVMU01000037">
    <property type="protein sequence ID" value="RJX65237.1"/>
    <property type="molecule type" value="Genomic_DNA"/>
</dbReference>
<dbReference type="RefSeq" id="WP_120035409.1">
    <property type="nucleotide sequence ID" value="NZ_QVMU01000037.1"/>
</dbReference>
<keyword evidence="1" id="KW-0732">Signal</keyword>
<evidence type="ECO:0000256" key="1">
    <source>
        <dbReference type="SAM" id="SignalP"/>
    </source>
</evidence>
<proteinExistence type="predicted"/>
<name>A0A3A6QU84_9VIBR</name>
<comment type="caution">
    <text evidence="3">The sequence shown here is derived from an EMBL/GenBank/DDBJ whole genome shotgun (WGS) entry which is preliminary data.</text>
</comment>
<feature type="chain" id="PRO_5017315165" evidence="1">
    <location>
        <begin position="20"/>
        <end position="143"/>
    </location>
</feature>
<gene>
    <name evidence="3" type="ORF">DZ860_22235</name>
</gene>
<reference evidence="3 4" key="1">
    <citation type="submission" date="2018-08" db="EMBL/GenBank/DDBJ databases">
        <title>Vibrio isolated from the Eastern China Marginal Seas.</title>
        <authorList>
            <person name="Li Y."/>
        </authorList>
    </citation>
    <scope>NUCLEOTIDE SEQUENCE [LARGE SCALE GENOMIC DNA]</scope>
    <source>
        <strain evidence="3 4">BEI233</strain>
    </source>
</reference>
<sequence>MTKWIGALLLSCLALPSSAGQFKNIKDVEVHYSAFNSTFLTPSVARSYKLKRNGYSAILNISVLDKSQLGKPAISAKVSGTSKNLIGNTRTLNFREIKEGDAIYYLAEFPITNEESLTFNIDIHAGNKGAGALKFNQKFYVEE</sequence>
<feature type="signal peptide" evidence="1">
    <location>
        <begin position="1"/>
        <end position="19"/>
    </location>
</feature>
<evidence type="ECO:0000313" key="3">
    <source>
        <dbReference type="EMBL" id="RJX65237.1"/>
    </source>
</evidence>
<accession>A0A3A6QU84</accession>
<dbReference type="OrthoDB" id="8563353at2"/>
<organism evidence="3 4">
    <name type="scientific">Vibrio sinensis</name>
    <dbReference type="NCBI Taxonomy" id="2302434"/>
    <lineage>
        <taxon>Bacteria</taxon>
        <taxon>Pseudomonadati</taxon>
        <taxon>Pseudomonadota</taxon>
        <taxon>Gammaproteobacteria</taxon>
        <taxon>Vibrionales</taxon>
        <taxon>Vibrionaceae</taxon>
        <taxon>Vibrio</taxon>
    </lineage>
</organism>
<dbReference type="AlphaFoldDB" id="A0A3A6QU84"/>
<keyword evidence="4" id="KW-1185">Reference proteome</keyword>
<dbReference type="Gene3D" id="2.60.40.3340">
    <property type="entry name" value="Domain of unknown function DUF4426"/>
    <property type="match status" value="1"/>
</dbReference>
<dbReference type="InterPro" id="IPR025218">
    <property type="entry name" value="DUF4426"/>
</dbReference>
<feature type="domain" description="DUF4426" evidence="2">
    <location>
        <begin position="23"/>
        <end position="142"/>
    </location>
</feature>